<dbReference type="PANTHER" id="PTHR46932:SF12">
    <property type="entry name" value="HEAVY METAL-ASSOCIATED ISOPRENYLATED PLANT PROTEIN 47"/>
    <property type="match status" value="1"/>
</dbReference>
<evidence type="ECO:0008006" key="3">
    <source>
        <dbReference type="Google" id="ProtNLM"/>
    </source>
</evidence>
<dbReference type="InterPro" id="IPR042885">
    <property type="entry name" value="HIPP47/16"/>
</dbReference>
<dbReference type="OrthoDB" id="692882at2759"/>
<proteinExistence type="predicted"/>
<name>A0A5C7IE91_9ROSI</name>
<dbReference type="Proteomes" id="UP000323000">
    <property type="component" value="Chromosome 3"/>
</dbReference>
<reference evidence="2" key="1">
    <citation type="journal article" date="2019" name="Gigascience">
        <title>De novo genome assembly of the endangered Acer yangbiense, a plant species with extremely small populations endemic to Yunnan Province, China.</title>
        <authorList>
            <person name="Yang J."/>
            <person name="Wariss H.M."/>
            <person name="Tao L."/>
            <person name="Zhang R."/>
            <person name="Yun Q."/>
            <person name="Hollingsworth P."/>
            <person name="Dao Z."/>
            <person name="Luo G."/>
            <person name="Guo H."/>
            <person name="Ma Y."/>
            <person name="Sun W."/>
        </authorList>
    </citation>
    <scope>NUCLEOTIDE SEQUENCE [LARGE SCALE GENOMIC DNA]</scope>
    <source>
        <strain evidence="2">cv. Malutang</strain>
    </source>
</reference>
<dbReference type="EMBL" id="VAHF01000003">
    <property type="protein sequence ID" value="TXG67637.1"/>
    <property type="molecule type" value="Genomic_DNA"/>
</dbReference>
<dbReference type="Gene3D" id="3.30.70.100">
    <property type="match status" value="1"/>
</dbReference>
<protein>
    <recommendedName>
        <fullName evidence="3">HMA domain-containing protein</fullName>
    </recommendedName>
</protein>
<keyword evidence="2" id="KW-1185">Reference proteome</keyword>
<gene>
    <name evidence="1" type="ORF">EZV62_008912</name>
</gene>
<evidence type="ECO:0000313" key="1">
    <source>
        <dbReference type="EMBL" id="TXG67637.1"/>
    </source>
</evidence>
<comment type="caution">
    <text evidence="1">The sequence shown here is derived from an EMBL/GenBank/DDBJ whole genome shotgun (WGS) entry which is preliminary data.</text>
</comment>
<organism evidence="1 2">
    <name type="scientific">Acer yangbiense</name>
    <dbReference type="NCBI Taxonomy" id="1000413"/>
    <lineage>
        <taxon>Eukaryota</taxon>
        <taxon>Viridiplantae</taxon>
        <taxon>Streptophyta</taxon>
        <taxon>Embryophyta</taxon>
        <taxon>Tracheophyta</taxon>
        <taxon>Spermatophyta</taxon>
        <taxon>Magnoliopsida</taxon>
        <taxon>eudicotyledons</taxon>
        <taxon>Gunneridae</taxon>
        <taxon>Pentapetalae</taxon>
        <taxon>rosids</taxon>
        <taxon>malvids</taxon>
        <taxon>Sapindales</taxon>
        <taxon>Sapindaceae</taxon>
        <taxon>Hippocastanoideae</taxon>
        <taxon>Acereae</taxon>
        <taxon>Acer</taxon>
    </lineage>
</organism>
<evidence type="ECO:0000313" key="2">
    <source>
        <dbReference type="Proteomes" id="UP000323000"/>
    </source>
</evidence>
<accession>A0A5C7IE91</accession>
<dbReference type="AlphaFoldDB" id="A0A5C7IE91"/>
<dbReference type="PANTHER" id="PTHR46932">
    <property type="entry name" value="HEAVY METAL-ASSOCIATED ISOPRENYLATED PLANT PROTEIN 47"/>
    <property type="match status" value="1"/>
</dbReference>
<sequence>MKQKIIIKVQVKSSKCRSKALKIVAAADGEIFSFAWEGEDMDKMVVVGDEVNAVKLTTKLEKKLGSATLVESSSKRCPEGQKRKAAAIVTVITEILAAIGKTVSLYQQSQRPFPFVCRYFHLLSL</sequence>